<dbReference type="InParanoid" id="A0A5C3P8U9"/>
<dbReference type="EMBL" id="ML211261">
    <property type="protein sequence ID" value="TFK85309.1"/>
    <property type="molecule type" value="Genomic_DNA"/>
</dbReference>
<dbReference type="PANTHER" id="PTHR15549:SF30">
    <property type="entry name" value="MID2 DOMAIN-CONTAINING PROTEIN"/>
    <property type="match status" value="1"/>
</dbReference>
<keyword evidence="2 6" id="KW-0812">Transmembrane</keyword>
<sequence>MPRVADDTPLSDVVVDDAETDKIQYIPGPSTTESDGRWTQNSGVREDFYYRGTVSYCNAKGCRLEFPFKGTAIAAYGVTSTTDNTTSWWQVDNGKIYVFEPDREGLDRTYHLRLYQSEELPFGEHTLYANVTYLQGGSFALDWLEYNATSTSPTSSSTSLIPPSSTSTSSRSTSPTTALPDSSSRNSGLSFSTKATIAGGVVGGVLIPALLYWLYRVWRRRRSQGHVRRLDNRPDSPPPPFSSLYDTDADEEGRSSHHSHYSSDMGLSATMSERQPMLSSGQPSGETTTQSVYHPGRESHLDDHASHTENGSSQNVSDKARRSTEPRRDDGSMEELPPAYSP</sequence>
<dbReference type="PANTHER" id="PTHR15549">
    <property type="entry name" value="PAIRED IMMUNOGLOBULIN-LIKE TYPE 2 RECEPTOR"/>
    <property type="match status" value="1"/>
</dbReference>
<feature type="compositionally biased region" description="Basic and acidic residues" evidence="5">
    <location>
        <begin position="295"/>
        <end position="307"/>
    </location>
</feature>
<dbReference type="GO" id="GO:0071944">
    <property type="term" value="C:cell periphery"/>
    <property type="evidence" value="ECO:0007669"/>
    <property type="project" value="UniProtKB-ARBA"/>
</dbReference>
<dbReference type="Gene3D" id="2.60.120.260">
    <property type="entry name" value="Galactose-binding domain-like"/>
    <property type="match status" value="1"/>
</dbReference>
<dbReference type="Proteomes" id="UP000308197">
    <property type="component" value="Unassembled WGS sequence"/>
</dbReference>
<feature type="compositionally biased region" description="Polar residues" evidence="5">
    <location>
        <begin position="308"/>
        <end position="317"/>
    </location>
</feature>
<dbReference type="STRING" id="1314778.A0A5C3P8U9"/>
<evidence type="ECO:0000256" key="2">
    <source>
        <dbReference type="ARBA" id="ARBA00022692"/>
    </source>
</evidence>
<dbReference type="GO" id="GO:0016020">
    <property type="term" value="C:membrane"/>
    <property type="evidence" value="ECO:0007669"/>
    <property type="project" value="UniProtKB-SubCell"/>
</dbReference>
<dbReference type="InterPro" id="IPR051694">
    <property type="entry name" value="Immunoregulatory_rcpt-like"/>
</dbReference>
<evidence type="ECO:0000313" key="8">
    <source>
        <dbReference type="Proteomes" id="UP000308197"/>
    </source>
</evidence>
<proteinExistence type="predicted"/>
<evidence type="ECO:0000256" key="3">
    <source>
        <dbReference type="ARBA" id="ARBA00022989"/>
    </source>
</evidence>
<feature type="transmembrane region" description="Helical" evidence="6">
    <location>
        <begin position="195"/>
        <end position="215"/>
    </location>
</feature>
<reference evidence="7 8" key="1">
    <citation type="journal article" date="2019" name="Nat. Ecol. Evol.">
        <title>Megaphylogeny resolves global patterns of mushroom evolution.</title>
        <authorList>
            <person name="Varga T."/>
            <person name="Krizsan K."/>
            <person name="Foldi C."/>
            <person name="Dima B."/>
            <person name="Sanchez-Garcia M."/>
            <person name="Sanchez-Ramirez S."/>
            <person name="Szollosi G.J."/>
            <person name="Szarkandi J.G."/>
            <person name="Papp V."/>
            <person name="Albert L."/>
            <person name="Andreopoulos W."/>
            <person name="Angelini C."/>
            <person name="Antonin V."/>
            <person name="Barry K.W."/>
            <person name="Bougher N.L."/>
            <person name="Buchanan P."/>
            <person name="Buyck B."/>
            <person name="Bense V."/>
            <person name="Catcheside P."/>
            <person name="Chovatia M."/>
            <person name="Cooper J."/>
            <person name="Damon W."/>
            <person name="Desjardin D."/>
            <person name="Finy P."/>
            <person name="Geml J."/>
            <person name="Haridas S."/>
            <person name="Hughes K."/>
            <person name="Justo A."/>
            <person name="Karasinski D."/>
            <person name="Kautmanova I."/>
            <person name="Kiss B."/>
            <person name="Kocsube S."/>
            <person name="Kotiranta H."/>
            <person name="LaButti K.M."/>
            <person name="Lechner B.E."/>
            <person name="Liimatainen K."/>
            <person name="Lipzen A."/>
            <person name="Lukacs Z."/>
            <person name="Mihaltcheva S."/>
            <person name="Morgado L.N."/>
            <person name="Niskanen T."/>
            <person name="Noordeloos M.E."/>
            <person name="Ohm R.A."/>
            <person name="Ortiz-Santana B."/>
            <person name="Ovrebo C."/>
            <person name="Racz N."/>
            <person name="Riley R."/>
            <person name="Savchenko A."/>
            <person name="Shiryaev A."/>
            <person name="Soop K."/>
            <person name="Spirin V."/>
            <person name="Szebenyi C."/>
            <person name="Tomsovsky M."/>
            <person name="Tulloss R.E."/>
            <person name="Uehling J."/>
            <person name="Grigoriev I.V."/>
            <person name="Vagvolgyi C."/>
            <person name="Papp T."/>
            <person name="Martin F.M."/>
            <person name="Miettinen O."/>
            <person name="Hibbett D.S."/>
            <person name="Nagy L.G."/>
        </authorList>
    </citation>
    <scope>NUCLEOTIDE SEQUENCE [LARGE SCALE GENOMIC DNA]</scope>
    <source>
        <strain evidence="7 8">HHB13444</strain>
    </source>
</reference>
<evidence type="ECO:0000313" key="7">
    <source>
        <dbReference type="EMBL" id="TFK85309.1"/>
    </source>
</evidence>
<organism evidence="7 8">
    <name type="scientific">Polyporus arcularius HHB13444</name>
    <dbReference type="NCBI Taxonomy" id="1314778"/>
    <lineage>
        <taxon>Eukaryota</taxon>
        <taxon>Fungi</taxon>
        <taxon>Dikarya</taxon>
        <taxon>Basidiomycota</taxon>
        <taxon>Agaricomycotina</taxon>
        <taxon>Agaricomycetes</taxon>
        <taxon>Polyporales</taxon>
        <taxon>Polyporaceae</taxon>
        <taxon>Polyporus</taxon>
    </lineage>
</organism>
<evidence type="ECO:0000256" key="5">
    <source>
        <dbReference type="SAM" id="MobiDB-lite"/>
    </source>
</evidence>
<feature type="region of interest" description="Disordered" evidence="5">
    <location>
        <begin position="151"/>
        <end position="188"/>
    </location>
</feature>
<comment type="subcellular location">
    <subcellularLocation>
        <location evidence="1">Membrane</location>
        <topology evidence="1">Single-pass membrane protein</topology>
    </subcellularLocation>
</comment>
<keyword evidence="4 6" id="KW-0472">Membrane</keyword>
<evidence type="ECO:0000256" key="6">
    <source>
        <dbReference type="SAM" id="Phobius"/>
    </source>
</evidence>
<feature type="compositionally biased region" description="Polar residues" evidence="5">
    <location>
        <begin position="179"/>
        <end position="188"/>
    </location>
</feature>
<evidence type="ECO:0000256" key="4">
    <source>
        <dbReference type="ARBA" id="ARBA00023136"/>
    </source>
</evidence>
<dbReference type="AlphaFoldDB" id="A0A5C3P8U9"/>
<feature type="compositionally biased region" description="Basic and acidic residues" evidence="5">
    <location>
        <begin position="318"/>
        <end position="331"/>
    </location>
</feature>
<feature type="compositionally biased region" description="Polar residues" evidence="5">
    <location>
        <begin position="269"/>
        <end position="292"/>
    </location>
</feature>
<gene>
    <name evidence="7" type="ORF">K466DRAFT_192300</name>
</gene>
<accession>A0A5C3P8U9</accession>
<evidence type="ECO:0000256" key="1">
    <source>
        <dbReference type="ARBA" id="ARBA00004167"/>
    </source>
</evidence>
<keyword evidence="3 6" id="KW-1133">Transmembrane helix</keyword>
<protein>
    <submittedName>
        <fullName evidence="7">Uncharacterized protein</fullName>
    </submittedName>
</protein>
<keyword evidence="8" id="KW-1185">Reference proteome</keyword>
<feature type="compositionally biased region" description="Low complexity" evidence="5">
    <location>
        <begin position="151"/>
        <end position="177"/>
    </location>
</feature>
<feature type="region of interest" description="Disordered" evidence="5">
    <location>
        <begin position="225"/>
        <end position="342"/>
    </location>
</feature>
<name>A0A5C3P8U9_9APHY</name>